<dbReference type="EMBL" id="JAODZF010000022">
    <property type="protein sequence ID" value="MDH0144680.1"/>
    <property type="molecule type" value="Genomic_DNA"/>
</dbReference>
<proteinExistence type="predicted"/>
<evidence type="ECO:0000259" key="3">
    <source>
        <dbReference type="PROSITE" id="PS51832"/>
    </source>
</evidence>
<feature type="modified residue" description="4-aspartylphosphate" evidence="1">
    <location>
        <position position="59"/>
    </location>
</feature>
<keyword evidence="1" id="KW-0597">Phosphoprotein</keyword>
<organism evidence="4 5">
    <name type="scientific">Aquipseudomonas alcaligenes</name>
    <name type="common">Pseudomonas alcaligenes</name>
    <dbReference type="NCBI Taxonomy" id="43263"/>
    <lineage>
        <taxon>Bacteria</taxon>
        <taxon>Pseudomonadati</taxon>
        <taxon>Pseudomonadota</taxon>
        <taxon>Gammaproteobacteria</taxon>
        <taxon>Pseudomonadales</taxon>
        <taxon>Pseudomonadaceae</taxon>
        <taxon>Aquipseudomonas</taxon>
    </lineage>
</organism>
<dbReference type="SUPFAM" id="SSF52172">
    <property type="entry name" value="CheY-like"/>
    <property type="match status" value="1"/>
</dbReference>
<dbReference type="InterPro" id="IPR052020">
    <property type="entry name" value="Cyclic_di-GMP/3'3'-cGAMP_PDE"/>
</dbReference>
<dbReference type="CDD" id="cd00077">
    <property type="entry name" value="HDc"/>
    <property type="match status" value="1"/>
</dbReference>
<dbReference type="PROSITE" id="PS51832">
    <property type="entry name" value="HD_GYP"/>
    <property type="match status" value="1"/>
</dbReference>
<evidence type="ECO:0000259" key="2">
    <source>
        <dbReference type="PROSITE" id="PS50110"/>
    </source>
</evidence>
<dbReference type="Pfam" id="PF13487">
    <property type="entry name" value="HD_5"/>
    <property type="match status" value="1"/>
</dbReference>
<comment type="caution">
    <text evidence="4">The sequence shown here is derived from an EMBL/GenBank/DDBJ whole genome shotgun (WGS) entry which is preliminary data.</text>
</comment>
<dbReference type="PROSITE" id="PS50110">
    <property type="entry name" value="RESPONSE_REGULATORY"/>
    <property type="match status" value="1"/>
</dbReference>
<protein>
    <submittedName>
        <fullName evidence="4">Two-component system response regulator</fullName>
    </submittedName>
</protein>
<sequence length="356" mass="39951">MMDRTDSRATILLVDDIVDNIDILNSILLPHYHTRIALNGEKALKIVGSANPPDLILLDIMMPGLNGYEVCQRLKDNPDTRDIPIIFITAMSEVEDEQHGLELGAVDYITKPVNPAIVLARVRTHLALYDQNRELARQVRERTADLFKTRQQIIRRLGRAAEFRDNETGNHIIRMSHFCRLIGIAAGLGEKTVEILYNASPMHDVGKIGIPDHILLKPGKLTEEEWQVMRRHPRIGADIIGQHSDELLQSAWAIALCHHEKWDGTGYPTGLKGEDIPLMARIAALADVFDALTTERPYKKAWTIEAAVSHIEAHAGSHFDPGLIEPFRQALPEMLRIREQFADTFGAMEDFGPPAP</sequence>
<dbReference type="PANTHER" id="PTHR45228:SF5">
    <property type="entry name" value="CYCLIC DI-GMP PHOSPHODIESTERASE VC_1348-RELATED"/>
    <property type="match status" value="1"/>
</dbReference>
<dbReference type="InterPro" id="IPR011006">
    <property type="entry name" value="CheY-like_superfamily"/>
</dbReference>
<dbReference type="Proteomes" id="UP001158058">
    <property type="component" value="Unassembled WGS sequence"/>
</dbReference>
<dbReference type="InterPro" id="IPR037522">
    <property type="entry name" value="HD_GYP_dom"/>
</dbReference>
<dbReference type="CDD" id="cd19920">
    <property type="entry name" value="REC_PA4781-like"/>
    <property type="match status" value="1"/>
</dbReference>
<accession>A0AB73I5N6</accession>
<evidence type="ECO:0000256" key="1">
    <source>
        <dbReference type="PROSITE-ProRule" id="PRU00169"/>
    </source>
</evidence>
<name>A0AB73I5N6_AQUAC</name>
<evidence type="ECO:0000313" key="5">
    <source>
        <dbReference type="Proteomes" id="UP001158058"/>
    </source>
</evidence>
<gene>
    <name evidence="4" type="ORF">N7380_20385</name>
</gene>
<dbReference type="SMART" id="SM00448">
    <property type="entry name" value="REC"/>
    <property type="match status" value="1"/>
</dbReference>
<dbReference type="InterPro" id="IPR003607">
    <property type="entry name" value="HD/PDEase_dom"/>
</dbReference>
<reference evidence="4" key="1">
    <citation type="submission" date="2022-09" db="EMBL/GenBank/DDBJ databases">
        <title>Intensive care unit water sources are persistently colonized with multi-drug resistant bacteria and are the site of extensive horizontal gene transfer of antibiotic resistance genes.</title>
        <authorList>
            <person name="Diorio-Toth L."/>
        </authorList>
    </citation>
    <scope>NUCLEOTIDE SEQUENCE</scope>
    <source>
        <strain evidence="4">GD04146</strain>
    </source>
</reference>
<feature type="domain" description="HD-GYP" evidence="3">
    <location>
        <begin position="146"/>
        <end position="343"/>
    </location>
</feature>
<dbReference type="RefSeq" id="WP_237045314.1">
    <property type="nucleotide sequence ID" value="NZ_AP025273.1"/>
</dbReference>
<evidence type="ECO:0000313" key="4">
    <source>
        <dbReference type="EMBL" id="MDH0144680.1"/>
    </source>
</evidence>
<dbReference type="Pfam" id="PF00072">
    <property type="entry name" value="Response_reg"/>
    <property type="match status" value="1"/>
</dbReference>
<dbReference type="Gene3D" id="1.10.3210.10">
    <property type="entry name" value="Hypothetical protein af1432"/>
    <property type="match status" value="1"/>
</dbReference>
<dbReference type="Gene3D" id="3.40.50.2300">
    <property type="match status" value="1"/>
</dbReference>
<dbReference type="PANTHER" id="PTHR45228">
    <property type="entry name" value="CYCLIC DI-GMP PHOSPHODIESTERASE TM_0186-RELATED"/>
    <property type="match status" value="1"/>
</dbReference>
<dbReference type="GO" id="GO:0000160">
    <property type="term" value="P:phosphorelay signal transduction system"/>
    <property type="evidence" value="ECO:0007669"/>
    <property type="project" value="InterPro"/>
</dbReference>
<dbReference type="InterPro" id="IPR001789">
    <property type="entry name" value="Sig_transdc_resp-reg_receiver"/>
</dbReference>
<dbReference type="SUPFAM" id="SSF109604">
    <property type="entry name" value="HD-domain/PDEase-like"/>
    <property type="match status" value="1"/>
</dbReference>
<dbReference type="SMART" id="SM00471">
    <property type="entry name" value="HDc"/>
    <property type="match status" value="1"/>
</dbReference>
<dbReference type="AlphaFoldDB" id="A0AB73I5N6"/>
<feature type="domain" description="Response regulatory" evidence="2">
    <location>
        <begin position="10"/>
        <end position="126"/>
    </location>
</feature>
<dbReference type="GO" id="GO:0008081">
    <property type="term" value="F:phosphoric diester hydrolase activity"/>
    <property type="evidence" value="ECO:0007669"/>
    <property type="project" value="UniProtKB-ARBA"/>
</dbReference>